<feature type="transmembrane region" description="Helical" evidence="1">
    <location>
        <begin position="6"/>
        <end position="27"/>
    </location>
</feature>
<accession>A0A1R3XNI5</accession>
<gene>
    <name evidence="2" type="ORF">SAMN05444128_3020</name>
</gene>
<reference evidence="3" key="1">
    <citation type="submission" date="2017-01" db="EMBL/GenBank/DDBJ databases">
        <authorList>
            <person name="Varghese N."/>
            <person name="Submissions S."/>
        </authorList>
    </citation>
    <scope>NUCLEOTIDE SEQUENCE [LARGE SCALE GENOMIC DNA]</scope>
    <source>
        <strain evidence="3">LP100</strain>
    </source>
</reference>
<dbReference type="OrthoDB" id="982280at2"/>
<protein>
    <submittedName>
        <fullName evidence="2">Uncharacterized protein</fullName>
    </submittedName>
</protein>
<name>A0A1R3XNI5_9BACT</name>
<keyword evidence="1" id="KW-1133">Transmembrane helix</keyword>
<dbReference type="AlphaFoldDB" id="A0A1R3XNI5"/>
<dbReference type="EMBL" id="FTPP01000003">
    <property type="protein sequence ID" value="SIT93501.1"/>
    <property type="molecule type" value="Genomic_DNA"/>
</dbReference>
<evidence type="ECO:0000256" key="1">
    <source>
        <dbReference type="SAM" id="Phobius"/>
    </source>
</evidence>
<dbReference type="STRING" id="1317125.SAMN05444128_3020"/>
<dbReference type="RefSeq" id="WP_076670527.1">
    <property type="nucleotide sequence ID" value="NZ_FTPP01000003.1"/>
</dbReference>
<organism evidence="2 3">
    <name type="scientific">Pontibacter indicus</name>
    <dbReference type="NCBI Taxonomy" id="1317125"/>
    <lineage>
        <taxon>Bacteria</taxon>
        <taxon>Pseudomonadati</taxon>
        <taxon>Bacteroidota</taxon>
        <taxon>Cytophagia</taxon>
        <taxon>Cytophagales</taxon>
        <taxon>Hymenobacteraceae</taxon>
        <taxon>Pontibacter</taxon>
    </lineage>
</organism>
<dbReference type="Proteomes" id="UP000187181">
    <property type="component" value="Unassembled WGS sequence"/>
</dbReference>
<evidence type="ECO:0000313" key="3">
    <source>
        <dbReference type="Proteomes" id="UP000187181"/>
    </source>
</evidence>
<evidence type="ECO:0000313" key="2">
    <source>
        <dbReference type="EMBL" id="SIT93501.1"/>
    </source>
</evidence>
<keyword evidence="1" id="KW-0472">Membrane</keyword>
<feature type="transmembrane region" description="Helical" evidence="1">
    <location>
        <begin position="61"/>
        <end position="79"/>
    </location>
</feature>
<keyword evidence="1" id="KW-0812">Transmembrane</keyword>
<sequence length="114" mass="12040">MNLIYTAIGFFALAALLGMYLLTFVLRGKETPKAIVFSHGPLAVLGVVLLIIYIARGGPNPWESLVLFVLAALGGLYMVSRDLTGRPIPKALAVGHGLLAVGGFVLLLVFAFGN</sequence>
<feature type="transmembrane region" description="Helical" evidence="1">
    <location>
        <begin position="91"/>
        <end position="112"/>
    </location>
</feature>
<feature type="transmembrane region" description="Helical" evidence="1">
    <location>
        <begin position="34"/>
        <end position="55"/>
    </location>
</feature>
<proteinExistence type="predicted"/>
<keyword evidence="3" id="KW-1185">Reference proteome</keyword>